<accession>A0A433SGF3</accession>
<dbReference type="Proteomes" id="UP000286947">
    <property type="component" value="Unassembled WGS sequence"/>
</dbReference>
<keyword evidence="2" id="KW-1185">Reference proteome</keyword>
<organism evidence="1 2">
    <name type="scientific">Saezia sanguinis</name>
    <dbReference type="NCBI Taxonomy" id="1965230"/>
    <lineage>
        <taxon>Bacteria</taxon>
        <taxon>Pseudomonadati</taxon>
        <taxon>Pseudomonadota</taxon>
        <taxon>Betaproteobacteria</taxon>
        <taxon>Burkholderiales</taxon>
        <taxon>Saeziaceae</taxon>
        <taxon>Saezia</taxon>
    </lineage>
</organism>
<evidence type="ECO:0000313" key="2">
    <source>
        <dbReference type="Proteomes" id="UP000286947"/>
    </source>
</evidence>
<reference evidence="1 2" key="1">
    <citation type="submission" date="2018-01" db="EMBL/GenBank/DDBJ databases">
        <title>Saezia sanguinis gen. nov., sp. nov., in the order Burkholderiales isolated from human blood.</title>
        <authorList>
            <person name="Medina-Pascual M.J."/>
            <person name="Valdezate S."/>
            <person name="Monzon S."/>
            <person name="Cuesta I."/>
            <person name="Carrasco G."/>
            <person name="Villalon P."/>
            <person name="Saez-Nieto J.A."/>
        </authorList>
    </citation>
    <scope>NUCLEOTIDE SEQUENCE [LARGE SCALE GENOMIC DNA]</scope>
    <source>
        <strain evidence="1 2">CNM695-12</strain>
    </source>
</reference>
<sequence length="133" mass="15136">MNWILFATSTAEVVHELLQPKKTANVDICVLDFTPVVGGLFWSINQVTARNDSPLWHLAAGESKKIIVGNLIEHVDAHWGYQQIEEAFHPSYYSCPLSYLDKVPTASHEWRNKVRLFHAQHCETPKTLCSFAM</sequence>
<evidence type="ECO:0000313" key="1">
    <source>
        <dbReference type="EMBL" id="RUS67766.1"/>
    </source>
</evidence>
<dbReference type="AlphaFoldDB" id="A0A433SGF3"/>
<comment type="caution">
    <text evidence="1">The sequence shown here is derived from an EMBL/GenBank/DDBJ whole genome shotgun (WGS) entry which is preliminary data.</text>
</comment>
<gene>
    <name evidence="1" type="ORF">CUZ56_00243</name>
</gene>
<name>A0A433SGF3_9BURK</name>
<dbReference type="EMBL" id="PQSP01000001">
    <property type="protein sequence ID" value="RUS67766.1"/>
    <property type="molecule type" value="Genomic_DNA"/>
</dbReference>
<protein>
    <submittedName>
        <fullName evidence="1">Uncharacterized protein</fullName>
    </submittedName>
</protein>
<proteinExistence type="predicted"/>